<name>T1D380_9DIPT</name>
<proteinExistence type="evidence at transcript level"/>
<protein>
    <submittedName>
        <fullName evidence="1">Uncharacterized protein</fullName>
    </submittedName>
</protein>
<feature type="non-terminal residue" evidence="1">
    <location>
        <position position="1"/>
    </location>
</feature>
<accession>T1D380</accession>
<evidence type="ECO:0000313" key="1">
    <source>
        <dbReference type="EMBL" id="JAA93494.1"/>
    </source>
</evidence>
<reference evidence="1" key="1">
    <citation type="journal article" date="2013" name="BMC Genomics">
        <title>A deep insight into the sialotranscriptome of the mosquito, Psorophora albipes.</title>
        <authorList>
            <person name="Chagas A.C."/>
            <person name="Calvo E."/>
            <person name="Rios-Velasquez C.M."/>
            <person name="Pessoa F.A."/>
            <person name="Medeiros J.F."/>
            <person name="Ribeiro J.M."/>
        </authorList>
    </citation>
    <scope>NUCLEOTIDE SEQUENCE</scope>
</reference>
<dbReference type="EMBL" id="GALA01001358">
    <property type="protein sequence ID" value="JAA93494.1"/>
    <property type="molecule type" value="mRNA"/>
</dbReference>
<sequence>LLIVASVYTGCCYGAENPPPTVPENGGDVVRTYLGVKVYKMERACARQGGMCVHKGDCQTPTTNSGLCPENAHRGVECCYEVVPPQGLGCRQYNGQCDEWCHPGYRMPAKDCRAGTVCCASDKK</sequence>
<organism evidence="1">
    <name type="scientific">Psorophora albipes</name>
    <dbReference type="NCBI Taxonomy" id="869069"/>
    <lineage>
        <taxon>Eukaryota</taxon>
        <taxon>Metazoa</taxon>
        <taxon>Ecdysozoa</taxon>
        <taxon>Arthropoda</taxon>
        <taxon>Hexapoda</taxon>
        <taxon>Insecta</taxon>
        <taxon>Pterygota</taxon>
        <taxon>Neoptera</taxon>
        <taxon>Endopterygota</taxon>
        <taxon>Diptera</taxon>
        <taxon>Nematocera</taxon>
        <taxon>Culicoidea</taxon>
        <taxon>Culicidae</taxon>
        <taxon>Culicinae</taxon>
        <taxon>Aedini</taxon>
        <taxon>Psorophora</taxon>
    </lineage>
</organism>
<dbReference type="AlphaFoldDB" id="T1D380"/>